<gene>
    <name evidence="2" type="ORF">AFL42_16300</name>
</gene>
<keyword evidence="1" id="KW-0472">Membrane</keyword>
<dbReference type="InterPro" id="IPR007211">
    <property type="entry name" value="DUF378"/>
</dbReference>
<comment type="caution">
    <text evidence="2">The sequence shown here is derived from an EMBL/GenBank/DDBJ whole genome shotgun (WGS) entry which is preliminary data.</text>
</comment>
<dbReference type="EMBL" id="LGTK01000093">
    <property type="protein sequence ID" value="KPH71138.1"/>
    <property type="molecule type" value="Genomic_DNA"/>
</dbReference>
<keyword evidence="1" id="KW-0812">Transmembrane</keyword>
<reference evidence="2 3" key="1">
    <citation type="submission" date="2015-07" db="EMBL/GenBank/DDBJ databases">
        <title>High-quality draft genome sequence of Oceanobacillus caeni HM6, a bacillus isolated from a human feces.</title>
        <authorList>
            <person name="Kumar J."/>
            <person name="Verma M.K."/>
            <person name="Pandey R."/>
            <person name="Bhambi M."/>
            <person name="Chauhan N."/>
        </authorList>
    </citation>
    <scope>NUCLEOTIDE SEQUENCE [LARGE SCALE GENOMIC DNA]</scope>
    <source>
        <strain evidence="2 3">HM6</strain>
    </source>
</reference>
<evidence type="ECO:0000313" key="2">
    <source>
        <dbReference type="EMBL" id="KPH71138.1"/>
    </source>
</evidence>
<organism evidence="2 3">
    <name type="scientific">Oceanobacillus caeni</name>
    <dbReference type="NCBI Taxonomy" id="405946"/>
    <lineage>
        <taxon>Bacteria</taxon>
        <taxon>Bacillati</taxon>
        <taxon>Bacillota</taxon>
        <taxon>Bacilli</taxon>
        <taxon>Bacillales</taxon>
        <taxon>Bacillaceae</taxon>
        <taxon>Oceanobacillus</taxon>
    </lineage>
</organism>
<protein>
    <recommendedName>
        <fullName evidence="4">DUF378 domain-containing protein</fullName>
    </recommendedName>
</protein>
<keyword evidence="3" id="KW-1185">Reference proteome</keyword>
<keyword evidence="1" id="KW-1133">Transmembrane helix</keyword>
<name>A0ABR5MFK5_9BACI</name>
<dbReference type="Pfam" id="PF04070">
    <property type="entry name" value="DUF378"/>
    <property type="match status" value="1"/>
</dbReference>
<evidence type="ECO:0000256" key="1">
    <source>
        <dbReference type="SAM" id="Phobius"/>
    </source>
</evidence>
<accession>A0ABR5MFK5</accession>
<dbReference type="Proteomes" id="UP000037854">
    <property type="component" value="Unassembled WGS sequence"/>
</dbReference>
<sequence>MRIINSVTLTLIIVGAINWGVIAFFQLDFVAALFGGQDAFLSRIVYGVIGLSGLYYLTKTLYPIGIIPTVDTIDGNVRYSTEVAEEYEGNRRETEKDEE</sequence>
<dbReference type="PANTHER" id="PTHR37304:SF1">
    <property type="entry name" value="MEMBRANE PROTEIN"/>
    <property type="match status" value="1"/>
</dbReference>
<evidence type="ECO:0000313" key="3">
    <source>
        <dbReference type="Proteomes" id="UP000037854"/>
    </source>
</evidence>
<dbReference type="PANTHER" id="PTHR37304">
    <property type="entry name" value="MEMBRANE PROTEIN-RELATED"/>
    <property type="match status" value="1"/>
</dbReference>
<feature type="transmembrane region" description="Helical" evidence="1">
    <location>
        <begin position="39"/>
        <end position="57"/>
    </location>
</feature>
<proteinExistence type="predicted"/>
<feature type="transmembrane region" description="Helical" evidence="1">
    <location>
        <begin position="7"/>
        <end position="27"/>
    </location>
</feature>
<evidence type="ECO:0008006" key="4">
    <source>
        <dbReference type="Google" id="ProtNLM"/>
    </source>
</evidence>